<name>A0A371IDV8_MUCPR</name>
<protein>
    <submittedName>
        <fullName evidence="1">Uncharacterized protein</fullName>
    </submittedName>
</protein>
<evidence type="ECO:0000313" key="1">
    <source>
        <dbReference type="EMBL" id="RDY13208.1"/>
    </source>
</evidence>
<sequence length="74" mass="7978">AEIVVTTIETPTRALALTPPAPAHALTLACQTSEDGTSEGSLQLEVSNHDMIKMVHVDLCMKFQNVVLVVRTYA</sequence>
<feature type="non-terminal residue" evidence="1">
    <location>
        <position position="1"/>
    </location>
</feature>
<accession>A0A371IDV8</accession>
<dbReference type="AlphaFoldDB" id="A0A371IDV8"/>
<proteinExistence type="predicted"/>
<comment type="caution">
    <text evidence="1">The sequence shown here is derived from an EMBL/GenBank/DDBJ whole genome shotgun (WGS) entry which is preliminary data.</text>
</comment>
<gene>
    <name evidence="1" type="ORF">CR513_01909</name>
</gene>
<dbReference type="EMBL" id="QJKJ01000319">
    <property type="protein sequence ID" value="RDY13208.1"/>
    <property type="molecule type" value="Genomic_DNA"/>
</dbReference>
<dbReference type="Proteomes" id="UP000257109">
    <property type="component" value="Unassembled WGS sequence"/>
</dbReference>
<organism evidence="1 2">
    <name type="scientific">Mucuna pruriens</name>
    <name type="common">Velvet bean</name>
    <name type="synonym">Dolichos pruriens</name>
    <dbReference type="NCBI Taxonomy" id="157652"/>
    <lineage>
        <taxon>Eukaryota</taxon>
        <taxon>Viridiplantae</taxon>
        <taxon>Streptophyta</taxon>
        <taxon>Embryophyta</taxon>
        <taxon>Tracheophyta</taxon>
        <taxon>Spermatophyta</taxon>
        <taxon>Magnoliopsida</taxon>
        <taxon>eudicotyledons</taxon>
        <taxon>Gunneridae</taxon>
        <taxon>Pentapetalae</taxon>
        <taxon>rosids</taxon>
        <taxon>fabids</taxon>
        <taxon>Fabales</taxon>
        <taxon>Fabaceae</taxon>
        <taxon>Papilionoideae</taxon>
        <taxon>50 kb inversion clade</taxon>
        <taxon>NPAAA clade</taxon>
        <taxon>indigoferoid/millettioid clade</taxon>
        <taxon>Phaseoleae</taxon>
        <taxon>Mucuna</taxon>
    </lineage>
</organism>
<keyword evidence="2" id="KW-1185">Reference proteome</keyword>
<evidence type="ECO:0000313" key="2">
    <source>
        <dbReference type="Proteomes" id="UP000257109"/>
    </source>
</evidence>
<reference evidence="1" key="1">
    <citation type="submission" date="2018-05" db="EMBL/GenBank/DDBJ databases">
        <title>Draft genome of Mucuna pruriens seed.</title>
        <authorList>
            <person name="Nnadi N.E."/>
            <person name="Vos R."/>
            <person name="Hasami M.H."/>
            <person name="Devisetty U.K."/>
            <person name="Aguiy J.C."/>
        </authorList>
    </citation>
    <scope>NUCLEOTIDE SEQUENCE [LARGE SCALE GENOMIC DNA]</scope>
    <source>
        <strain evidence="1">JCA_2017</strain>
    </source>
</reference>